<dbReference type="AlphaFoldDB" id="A0A0K1Q7N1"/>
<proteinExistence type="predicted"/>
<evidence type="ECO:0000313" key="2">
    <source>
        <dbReference type="EMBL" id="AKV01719.1"/>
    </source>
</evidence>
<dbReference type="GO" id="GO:0035438">
    <property type="term" value="F:cyclic-di-GMP binding"/>
    <property type="evidence" value="ECO:0007669"/>
    <property type="project" value="InterPro"/>
</dbReference>
<organism evidence="2 3">
    <name type="scientific">Labilithrix luteola</name>
    <dbReference type="NCBI Taxonomy" id="1391654"/>
    <lineage>
        <taxon>Bacteria</taxon>
        <taxon>Pseudomonadati</taxon>
        <taxon>Myxococcota</taxon>
        <taxon>Polyangia</taxon>
        <taxon>Polyangiales</taxon>
        <taxon>Labilitrichaceae</taxon>
        <taxon>Labilithrix</taxon>
    </lineage>
</organism>
<dbReference type="Gene3D" id="2.40.10.220">
    <property type="entry name" value="predicted glycosyltransferase like domains"/>
    <property type="match status" value="1"/>
</dbReference>
<dbReference type="EMBL" id="CP012333">
    <property type="protein sequence ID" value="AKV01719.1"/>
    <property type="molecule type" value="Genomic_DNA"/>
</dbReference>
<evidence type="ECO:0000259" key="1">
    <source>
        <dbReference type="Pfam" id="PF07238"/>
    </source>
</evidence>
<evidence type="ECO:0000313" key="3">
    <source>
        <dbReference type="Proteomes" id="UP000064967"/>
    </source>
</evidence>
<reference evidence="2 3" key="1">
    <citation type="submission" date="2015-08" db="EMBL/GenBank/DDBJ databases">
        <authorList>
            <person name="Babu N.S."/>
            <person name="Beckwith C.J."/>
            <person name="Beseler K.G."/>
            <person name="Brison A."/>
            <person name="Carone J.V."/>
            <person name="Caskin T.P."/>
            <person name="Diamond M."/>
            <person name="Durham M.E."/>
            <person name="Foxe J.M."/>
            <person name="Go M."/>
            <person name="Henderson B.A."/>
            <person name="Jones I.B."/>
            <person name="McGettigan J.A."/>
            <person name="Micheletti S.J."/>
            <person name="Nasrallah M.E."/>
            <person name="Ortiz D."/>
            <person name="Piller C.R."/>
            <person name="Privatt S.R."/>
            <person name="Schneider S.L."/>
            <person name="Sharp S."/>
            <person name="Smith T.C."/>
            <person name="Stanton J.D."/>
            <person name="Ullery H.E."/>
            <person name="Wilson R.J."/>
            <person name="Serrano M.G."/>
            <person name="Buck G."/>
            <person name="Lee V."/>
            <person name="Wang Y."/>
            <person name="Carvalho R."/>
            <person name="Voegtly L."/>
            <person name="Shi R."/>
            <person name="Duckworth R."/>
            <person name="Johnson A."/>
            <person name="Loviza R."/>
            <person name="Walstead R."/>
            <person name="Shah Z."/>
            <person name="Kiflezghi M."/>
            <person name="Wade K."/>
            <person name="Ball S.L."/>
            <person name="Bradley K.W."/>
            <person name="Asai D.J."/>
            <person name="Bowman C.A."/>
            <person name="Russell D.A."/>
            <person name="Pope W.H."/>
            <person name="Jacobs-Sera D."/>
            <person name="Hendrix R.W."/>
            <person name="Hatfull G.F."/>
        </authorList>
    </citation>
    <scope>NUCLEOTIDE SEQUENCE [LARGE SCALE GENOMIC DNA]</scope>
    <source>
        <strain evidence="2 3">DSM 27648</strain>
    </source>
</reference>
<accession>A0A0K1Q7N1</accession>
<dbReference type="RefSeq" id="WP_146652764.1">
    <property type="nucleotide sequence ID" value="NZ_CP012333.1"/>
</dbReference>
<dbReference type="STRING" id="1391654.AKJ09_08382"/>
<sequence length="142" mass="15960">MMGKDERKLLLGAEAASLEIDESGVERRNFDRYEVEWAVDCVAQGDTFLYASITNISEMGIFVRTTEPLKIGTKLRLSFAPPGAEGFKLEGAVAWVNLLRANGDNPNPGMGIRFVNLQLEQRERLVEVIRTIAYLRELPRCD</sequence>
<dbReference type="Pfam" id="PF07238">
    <property type="entry name" value="PilZ"/>
    <property type="match status" value="1"/>
</dbReference>
<dbReference type="OrthoDB" id="5516460at2"/>
<dbReference type="Proteomes" id="UP000064967">
    <property type="component" value="Chromosome"/>
</dbReference>
<feature type="domain" description="PilZ" evidence="1">
    <location>
        <begin position="26"/>
        <end position="129"/>
    </location>
</feature>
<keyword evidence="3" id="KW-1185">Reference proteome</keyword>
<name>A0A0K1Q7N1_9BACT</name>
<protein>
    <recommendedName>
        <fullName evidence="1">PilZ domain-containing protein</fullName>
    </recommendedName>
</protein>
<dbReference type="InterPro" id="IPR009875">
    <property type="entry name" value="PilZ_domain"/>
</dbReference>
<dbReference type="KEGG" id="llu:AKJ09_08382"/>
<dbReference type="SUPFAM" id="SSF141371">
    <property type="entry name" value="PilZ domain-like"/>
    <property type="match status" value="1"/>
</dbReference>
<gene>
    <name evidence="2" type="ORF">AKJ09_08382</name>
</gene>